<keyword evidence="3" id="KW-1185">Reference proteome</keyword>
<dbReference type="Proteomes" id="UP000676194">
    <property type="component" value="Chromosome"/>
</dbReference>
<dbReference type="KEGG" id="tsph:KIH39_11710"/>
<keyword evidence="1" id="KW-0472">Membrane</keyword>
<proteinExistence type="predicted"/>
<keyword evidence="1" id="KW-1133">Transmembrane helix</keyword>
<sequence>MMAWWTDQDAGWIGAIAGSSIGILGGLLGGLAGTFAPKGKYKSLVLSIAFSIALFGVISFGAGIYAFTQSQPFFVCYPLLLLGLVCCSVIALIPVINKRYREAENRRLEAEEFRRS</sequence>
<dbReference type="RefSeq" id="WP_213499627.1">
    <property type="nucleotide sequence ID" value="NZ_CP074694.1"/>
</dbReference>
<dbReference type="EMBL" id="CP074694">
    <property type="protein sequence ID" value="QVL34539.1"/>
    <property type="molecule type" value="Genomic_DNA"/>
</dbReference>
<feature type="transmembrane region" description="Helical" evidence="1">
    <location>
        <begin position="79"/>
        <end position="97"/>
    </location>
</feature>
<name>A0A8E6BAZ8_9BACT</name>
<evidence type="ECO:0000313" key="2">
    <source>
        <dbReference type="EMBL" id="QVL34539.1"/>
    </source>
</evidence>
<evidence type="ECO:0000313" key="3">
    <source>
        <dbReference type="Proteomes" id="UP000676194"/>
    </source>
</evidence>
<dbReference type="AlphaFoldDB" id="A0A8E6BAZ8"/>
<keyword evidence="1" id="KW-0812">Transmembrane</keyword>
<evidence type="ECO:0000256" key="1">
    <source>
        <dbReference type="SAM" id="Phobius"/>
    </source>
</evidence>
<gene>
    <name evidence="2" type="ORF">KIH39_11710</name>
</gene>
<protein>
    <submittedName>
        <fullName evidence="2">Uncharacterized protein</fullName>
    </submittedName>
</protein>
<organism evidence="2 3">
    <name type="scientific">Telmatocola sphagniphila</name>
    <dbReference type="NCBI Taxonomy" id="1123043"/>
    <lineage>
        <taxon>Bacteria</taxon>
        <taxon>Pseudomonadati</taxon>
        <taxon>Planctomycetota</taxon>
        <taxon>Planctomycetia</taxon>
        <taxon>Gemmatales</taxon>
        <taxon>Gemmataceae</taxon>
    </lineage>
</organism>
<feature type="transmembrane region" description="Helical" evidence="1">
    <location>
        <begin position="12"/>
        <end position="32"/>
    </location>
</feature>
<feature type="transmembrane region" description="Helical" evidence="1">
    <location>
        <begin position="44"/>
        <end position="67"/>
    </location>
</feature>
<reference evidence="2" key="1">
    <citation type="submission" date="2021-05" db="EMBL/GenBank/DDBJ databases">
        <title>Complete genome sequence of the cellulolytic planctomycete Telmatocola sphagniphila SP2T and characterization of the first cellulase from planctomycetes.</title>
        <authorList>
            <person name="Rakitin A.L."/>
            <person name="Beletsky A.V."/>
            <person name="Naumoff D.G."/>
            <person name="Kulichevskaya I.S."/>
            <person name="Mardanov A.V."/>
            <person name="Ravin N.V."/>
            <person name="Dedysh S.N."/>
        </authorList>
    </citation>
    <scope>NUCLEOTIDE SEQUENCE</scope>
    <source>
        <strain evidence="2">SP2T</strain>
    </source>
</reference>
<accession>A0A8E6BAZ8</accession>